<evidence type="ECO:0000259" key="5">
    <source>
        <dbReference type="Pfam" id="PF12697"/>
    </source>
</evidence>
<evidence type="ECO:0000259" key="6">
    <source>
        <dbReference type="Pfam" id="PF24883"/>
    </source>
</evidence>
<feature type="repeat" description="ANK" evidence="3">
    <location>
        <begin position="1050"/>
        <end position="1074"/>
    </location>
</feature>
<dbReference type="SUPFAM" id="SSF53474">
    <property type="entry name" value="alpha/beta-Hydrolases"/>
    <property type="match status" value="1"/>
</dbReference>
<comment type="caution">
    <text evidence="7">The sequence shown here is derived from an EMBL/GenBank/DDBJ whole genome shotgun (WGS) entry which is preliminary data.</text>
</comment>
<dbReference type="InterPro" id="IPR027417">
    <property type="entry name" value="P-loop_NTPase"/>
</dbReference>
<feature type="repeat" description="ANK" evidence="3">
    <location>
        <begin position="1322"/>
        <end position="1346"/>
    </location>
</feature>
<protein>
    <submittedName>
        <fullName evidence="7">Uncharacterized protein</fullName>
    </submittedName>
</protein>
<dbReference type="SUPFAM" id="SSF48403">
    <property type="entry name" value="Ankyrin repeat"/>
    <property type="match status" value="2"/>
</dbReference>
<keyword evidence="8" id="KW-1185">Reference proteome</keyword>
<dbReference type="SUPFAM" id="SSF52540">
    <property type="entry name" value="P-loop containing nucleoside triphosphate hydrolases"/>
    <property type="match status" value="1"/>
</dbReference>
<feature type="repeat" description="ANK" evidence="3">
    <location>
        <begin position="945"/>
        <end position="969"/>
    </location>
</feature>
<feature type="repeat" description="ANK" evidence="3">
    <location>
        <begin position="1118"/>
        <end position="1142"/>
    </location>
</feature>
<sequence length="1383" mass="153835">MENVRRLFKRKAEGREHDSSPTSSPPAKRRKTFPSGIKLLHQSKNNIVDIIFVHGLTGDREKTWTARGTASPWPHTLLPARVANARILTFGYDAYVADWHGMVSRNRIGDHSMNLLSAVATYRANDDTNSRPIVFVCHSLGGLALVEAGQRPEDHLRSILYSTRGILFLGTPHHGSGLAEWAEKLSRSIGVLKQTNSEIVAVLRSDSEVLARIQSSFHTMIRSRSKDGLQPIEITCFYEELPLPGVGVVVPSHSAILPGYIPIGIRSNHMDITKFEGEGDPGFEAVTGELCRWIKGVAAQKRQEQRSISLPSQPRRGEKPSLNKEQMRMLLDSLRFDQIDARQMTIKNAHAKTCKWLLINSEYVNWLDASKLGEHYGFLWIKGKPGTGKSTLMKFALANARKTMMNWIVISFFFNARGEGLEKSTIGTYQSLLLQLLERLPALQCIFDSLGLSISSISTSYQWSIGSLETLLEQAIRGLGESSVVCFIDALDECEEPQIRGMISFFEHLSELAMSAGVKFQVCFSSRHYPYITIRKNLDLVLEGQEGHNQDITNYLDSELKIGHSKVAKQIRIELQEKASGIFMWVILVVRILNKEHDGGRIHVLRQRLQEIPGDLHELFRDILTRDSHNRDELVLCVQWVLFSRQPLSPEEVYFAIISGVEPKILSKWDPDETPRDVIERFILNSSKGLAEITKSEIRKVQFIHESVKDFLLKENGLGNIWPELGRNFQGRSHERLKNCCLNYMSIEVSTHLGLPKASLQKTVDFRQSATSAFPFLDYAVHNVLYHADVAAGCGIAQENLIQSFPLARWIKLNNLFEKYEVRRHTEDASLLYVLAEGNMPNLIRAHPSILSCFEVEKERYGPPLFAALATGSEEAVRTFVEAHVADQSPGSWLHERCRQGEFGRDFKFSNRRTILSYLAELGDKVIFALALETGNFMPDSKDKNGRTPLWHAAMNGHEAVVKLLLETGKADVDSKDKNGRTPLSWMAWNGNIDAVKLLLETGKADVNSKDKGGRTPLSWAAGAGRRPGKAVVKLLLETGKANIDSGDKHGRAPLSWAASSGHTDAVKLLLETGKADVNSKDKDGRTPLSWMAWNGNIDAVKLLLETGKADVDSKDKDGRTPLSRAAWGGHIDIVKLLLETGKTDADSKDKDGRTPLSWAAWSGHAYVVKLLLETGSVDVDSKDKDGRTPLSWAAWSKRVDVVKLLLETGKADVDSKDKDGRTPLSRAAWGGHIDIVKLLLETGKTDADSKDKDGRTPLSWAAWSGHAYVVKLLLETGSVDVDSKDKDGRTLLSRAALRGYIDVVKLLLETGKADVDSKDKDGRTPLLWAAWNGHVDVVKLLLETGKADADSKDKDGRTPLSRAVGIGHEDIVKLLQSHPNLS</sequence>
<dbReference type="Proteomes" id="UP000698800">
    <property type="component" value="Unassembled WGS sequence"/>
</dbReference>
<dbReference type="InterPro" id="IPR036770">
    <property type="entry name" value="Ankyrin_rpt-contain_sf"/>
</dbReference>
<dbReference type="PROSITE" id="PS50297">
    <property type="entry name" value="ANK_REP_REGION"/>
    <property type="match status" value="12"/>
</dbReference>
<evidence type="ECO:0000313" key="8">
    <source>
        <dbReference type="Proteomes" id="UP000698800"/>
    </source>
</evidence>
<feature type="repeat" description="ANK" evidence="3">
    <location>
        <begin position="1254"/>
        <end position="1279"/>
    </location>
</feature>
<proteinExistence type="predicted"/>
<feature type="repeat" description="ANK" evidence="3">
    <location>
        <begin position="1152"/>
        <end position="1177"/>
    </location>
</feature>
<feature type="compositionally biased region" description="Basic and acidic residues" evidence="4">
    <location>
        <begin position="10"/>
        <end position="19"/>
    </location>
</feature>
<dbReference type="InterPro" id="IPR002110">
    <property type="entry name" value="Ankyrin_rpt"/>
</dbReference>
<accession>A0A9P8IFL7</accession>
<evidence type="ECO:0000256" key="2">
    <source>
        <dbReference type="ARBA" id="ARBA00023043"/>
    </source>
</evidence>
<dbReference type="InterPro" id="IPR029058">
    <property type="entry name" value="AB_hydrolase_fold"/>
</dbReference>
<feature type="region of interest" description="Disordered" evidence="4">
    <location>
        <begin position="1"/>
        <end position="31"/>
    </location>
</feature>
<feature type="domain" description="AB hydrolase-1" evidence="5">
    <location>
        <begin position="50"/>
        <end position="167"/>
    </location>
</feature>
<feature type="repeat" description="ANK" evidence="3">
    <location>
        <begin position="1220"/>
        <end position="1244"/>
    </location>
</feature>
<feature type="repeat" description="ANK" evidence="3">
    <location>
        <begin position="1084"/>
        <end position="1108"/>
    </location>
</feature>
<dbReference type="Pfam" id="PF12697">
    <property type="entry name" value="Abhydrolase_6"/>
    <property type="match status" value="1"/>
</dbReference>
<dbReference type="PROSITE" id="PS50088">
    <property type="entry name" value="ANK_REPEAT"/>
    <property type="match status" value="12"/>
</dbReference>
<evidence type="ECO:0000313" key="7">
    <source>
        <dbReference type="EMBL" id="KAH0544912.1"/>
    </source>
</evidence>
<dbReference type="InterPro" id="IPR056884">
    <property type="entry name" value="NPHP3-like_N"/>
</dbReference>
<feature type="repeat" description="ANK" evidence="3">
    <location>
        <begin position="1186"/>
        <end position="1210"/>
    </location>
</feature>
<evidence type="ECO:0000256" key="3">
    <source>
        <dbReference type="PROSITE-ProRule" id="PRU00023"/>
    </source>
</evidence>
<dbReference type="PANTHER" id="PTHR24178">
    <property type="entry name" value="MOLTING PROTEIN MLT-4"/>
    <property type="match status" value="1"/>
</dbReference>
<gene>
    <name evidence="7" type="ORF">FGG08_000992</name>
</gene>
<dbReference type="Gene3D" id="1.25.40.20">
    <property type="entry name" value="Ankyrin repeat-containing domain"/>
    <property type="match status" value="6"/>
</dbReference>
<dbReference type="Gene3D" id="3.40.50.300">
    <property type="entry name" value="P-loop containing nucleotide triphosphate hydrolases"/>
    <property type="match status" value="1"/>
</dbReference>
<dbReference type="SMART" id="SM00248">
    <property type="entry name" value="ANK"/>
    <property type="match status" value="14"/>
</dbReference>
<name>A0A9P8IFL7_9PEZI</name>
<dbReference type="Pfam" id="PF00023">
    <property type="entry name" value="Ank"/>
    <property type="match status" value="2"/>
</dbReference>
<reference evidence="7" key="1">
    <citation type="submission" date="2021-03" db="EMBL/GenBank/DDBJ databases">
        <title>Comparative genomics and phylogenomic investigation of the class Geoglossomycetes provide insights into ecological specialization and systematics.</title>
        <authorList>
            <person name="Melie T."/>
            <person name="Pirro S."/>
            <person name="Miller A.N."/>
            <person name="Quandt A."/>
        </authorList>
    </citation>
    <scope>NUCLEOTIDE SEQUENCE</scope>
    <source>
        <strain evidence="7">GBOQ0MN5Z8</strain>
    </source>
</reference>
<feature type="repeat" description="ANK" evidence="3">
    <location>
        <begin position="1288"/>
        <end position="1312"/>
    </location>
</feature>
<keyword evidence="1" id="KW-0677">Repeat</keyword>
<organism evidence="7 8">
    <name type="scientific">Glutinoglossum americanum</name>
    <dbReference type="NCBI Taxonomy" id="1670608"/>
    <lineage>
        <taxon>Eukaryota</taxon>
        <taxon>Fungi</taxon>
        <taxon>Dikarya</taxon>
        <taxon>Ascomycota</taxon>
        <taxon>Pezizomycotina</taxon>
        <taxon>Geoglossomycetes</taxon>
        <taxon>Geoglossales</taxon>
        <taxon>Geoglossaceae</taxon>
        <taxon>Glutinoglossum</taxon>
    </lineage>
</organism>
<dbReference type="Pfam" id="PF24883">
    <property type="entry name" value="NPHP3_N"/>
    <property type="match status" value="1"/>
</dbReference>
<feature type="domain" description="Nephrocystin 3-like N-terminal" evidence="6">
    <location>
        <begin position="353"/>
        <end position="527"/>
    </location>
</feature>
<dbReference type="InterPro" id="IPR000073">
    <property type="entry name" value="AB_hydrolase_1"/>
</dbReference>
<dbReference type="EMBL" id="JAGHQL010000012">
    <property type="protein sequence ID" value="KAH0544912.1"/>
    <property type="molecule type" value="Genomic_DNA"/>
</dbReference>
<feature type="repeat" description="ANK" evidence="3">
    <location>
        <begin position="979"/>
        <end position="1003"/>
    </location>
</feature>
<keyword evidence="2 3" id="KW-0040">ANK repeat</keyword>
<dbReference type="OrthoDB" id="194358at2759"/>
<dbReference type="Pfam" id="PF13637">
    <property type="entry name" value="Ank_4"/>
    <property type="match status" value="1"/>
</dbReference>
<dbReference type="Gene3D" id="3.40.50.1820">
    <property type="entry name" value="alpha/beta hydrolase"/>
    <property type="match status" value="1"/>
</dbReference>
<evidence type="ECO:0000256" key="1">
    <source>
        <dbReference type="ARBA" id="ARBA00022737"/>
    </source>
</evidence>
<dbReference type="Pfam" id="PF12796">
    <property type="entry name" value="Ank_2"/>
    <property type="match status" value="4"/>
</dbReference>
<evidence type="ECO:0000256" key="4">
    <source>
        <dbReference type="SAM" id="MobiDB-lite"/>
    </source>
</evidence>
<feature type="repeat" description="ANK" evidence="3">
    <location>
        <begin position="1013"/>
        <end position="1040"/>
    </location>
</feature>